<feature type="compositionally biased region" description="Polar residues" evidence="1">
    <location>
        <begin position="702"/>
        <end position="717"/>
    </location>
</feature>
<reference evidence="5 6" key="1">
    <citation type="submission" date="2019-08" db="EMBL/GenBank/DDBJ databases">
        <title>Draft genome of C. urealyticum strain VH4248.</title>
        <authorList>
            <person name="Navas J."/>
        </authorList>
    </citation>
    <scope>NUCLEOTIDE SEQUENCE [LARGE SCALE GENOMIC DNA]</scope>
    <source>
        <strain evidence="5 6">VH4248</strain>
    </source>
</reference>
<dbReference type="RefSeq" id="WP_148811854.1">
    <property type="nucleotide sequence ID" value="NZ_VSZI01000001.1"/>
</dbReference>
<dbReference type="PANTHER" id="PTHR34580">
    <property type="match status" value="1"/>
</dbReference>
<evidence type="ECO:0000259" key="2">
    <source>
        <dbReference type="Pfam" id="PF13280"/>
    </source>
</evidence>
<dbReference type="InterPro" id="IPR057727">
    <property type="entry name" value="WCX_dom"/>
</dbReference>
<organism evidence="5 6">
    <name type="scientific">Corynebacterium urealyticum</name>
    <dbReference type="NCBI Taxonomy" id="43771"/>
    <lineage>
        <taxon>Bacteria</taxon>
        <taxon>Bacillati</taxon>
        <taxon>Actinomycetota</taxon>
        <taxon>Actinomycetes</taxon>
        <taxon>Mycobacteriales</taxon>
        <taxon>Corynebacteriaceae</taxon>
        <taxon>Corynebacterium</taxon>
    </lineage>
</organism>
<feature type="domain" description="WYL" evidence="2">
    <location>
        <begin position="166"/>
        <end position="232"/>
    </location>
</feature>
<protein>
    <submittedName>
        <fullName evidence="5">WYL domain-containing protein</fullName>
    </submittedName>
</protein>
<dbReference type="InterPro" id="IPR051534">
    <property type="entry name" value="CBASS_pafABC_assoc_protein"/>
</dbReference>
<dbReference type="EMBL" id="VSZI01000001">
    <property type="protein sequence ID" value="TYR20149.1"/>
    <property type="molecule type" value="Genomic_DNA"/>
</dbReference>
<feature type="region of interest" description="Disordered" evidence="1">
    <location>
        <begin position="693"/>
        <end position="717"/>
    </location>
</feature>
<evidence type="ECO:0000313" key="6">
    <source>
        <dbReference type="Proteomes" id="UP000324726"/>
    </source>
</evidence>
<accession>A0A5D4FXY8</accession>
<dbReference type="Pfam" id="PF13280">
    <property type="entry name" value="WYL"/>
    <property type="match status" value="2"/>
</dbReference>
<feature type="domain" description="WCX" evidence="4">
    <location>
        <begin position="268"/>
        <end position="339"/>
    </location>
</feature>
<dbReference type="AlphaFoldDB" id="A0A5D4FXY8"/>
<dbReference type="PROSITE" id="PS52050">
    <property type="entry name" value="WYL"/>
    <property type="match status" value="2"/>
</dbReference>
<dbReference type="Pfam" id="PF25583">
    <property type="entry name" value="WCX"/>
    <property type="match status" value="1"/>
</dbReference>
<name>A0A5D4FXY8_9CORY</name>
<feature type="domain" description="WYL" evidence="2">
    <location>
        <begin position="565"/>
        <end position="637"/>
    </location>
</feature>
<dbReference type="PANTHER" id="PTHR34580:SF1">
    <property type="entry name" value="PROTEIN PAFC"/>
    <property type="match status" value="1"/>
</dbReference>
<proteinExistence type="predicted"/>
<dbReference type="InterPro" id="IPR026881">
    <property type="entry name" value="WYL_dom"/>
</dbReference>
<evidence type="ECO:0000313" key="5">
    <source>
        <dbReference type="EMBL" id="TYR20149.1"/>
    </source>
</evidence>
<comment type="caution">
    <text evidence="5">The sequence shown here is derived from an EMBL/GenBank/DDBJ whole genome shotgun (WGS) entry which is preliminary data.</text>
</comment>
<dbReference type="Pfam" id="PF19187">
    <property type="entry name" value="HTH_PafC"/>
    <property type="match status" value="1"/>
</dbReference>
<evidence type="ECO:0000256" key="1">
    <source>
        <dbReference type="SAM" id="MobiDB-lite"/>
    </source>
</evidence>
<dbReference type="InterPro" id="IPR043839">
    <property type="entry name" value="PafC_HTH"/>
</dbReference>
<feature type="region of interest" description="Disordered" evidence="1">
    <location>
        <begin position="520"/>
        <end position="541"/>
    </location>
</feature>
<evidence type="ECO:0000259" key="4">
    <source>
        <dbReference type="Pfam" id="PF25583"/>
    </source>
</evidence>
<dbReference type="Proteomes" id="UP000324726">
    <property type="component" value="Unassembled WGS sequence"/>
</dbReference>
<feature type="domain" description="PafC HTH" evidence="3">
    <location>
        <begin position="402"/>
        <end position="515"/>
    </location>
</feature>
<evidence type="ECO:0000259" key="3">
    <source>
        <dbReference type="Pfam" id="PF19187"/>
    </source>
</evidence>
<gene>
    <name evidence="5" type="ORF">FYJ87_04010</name>
</gene>
<sequence>MVGPRKPGSAGSRNRPVKVTWQQGASRLFNLVIGLLNAPSPRPTAWVVENIEGYSGQLKSRERVFHRDRESLRQLGIQLSHESREGQDYWLLRPEQVFLPDLDLSETELQVLATATQWARQPVDSAMAGPTAQAQLKLAGAGLSRVDEAAVVQPVPDMVELDPRSVDAIFRATQRGLRMTFWYYPAYLVEPEQRTLDPWAVAGVEGRLYVTGFDVDRGAQRTFRLARLSDVRAEAQFTQHPAPTDPATGQPVPAGELIRRGLEGHQTKVTASVLFTGEGAIEIQDMAHELRDTPDGRVGTVGPVDRDWLVQTAASYAPDAVLLEPQQLVVEVLDLLQRAQQLGTQERISATQATAAHTATLDGGSAVDEQEPDFAEADAPGQAVDEDEPADVQAPPVNLVAQQFAQTLSVLAWFQAHPRGSFMRASRDLGLSVAQIQHELKQLSMCGLPGYYPGSLVEIAMDRTTAEAQFTAGLDGPVRLSTVEAGALLLNLEAVRDAVPAEQREAVDSVTEKLRGLLEGKQGAANQPSTGTDAGPSQVGTITPEHQETAAQPRTNSPENTVESTLDLLRTALAERCVVDCEYLTLSRDQRSSRRLVPDAIRMIEGNAYLLARSLDDAGVVDESPKNFRVSRMSEVRLGEADSAPARLASDVDATDPFDFGAAADWAHFRLYDSALWMLEYFPLWQDADAGDGGVSEDARTEATSVTTSPESRSTAVTMPDTGAWLERFLIAHAGQVAELSTSGLAGRVARRAEAGLGVYRDRFPDVS</sequence>